<keyword evidence="6" id="KW-0255">Endonuclease</keyword>
<dbReference type="PANTHER" id="PTHR43140:SF1">
    <property type="entry name" value="TYPE I RESTRICTION ENZYME ECOKI SPECIFICITY SUBUNIT"/>
    <property type="match status" value="1"/>
</dbReference>
<evidence type="ECO:0000259" key="5">
    <source>
        <dbReference type="Pfam" id="PF01420"/>
    </source>
</evidence>
<keyword evidence="7" id="KW-1185">Reference proteome</keyword>
<evidence type="ECO:0000313" key="6">
    <source>
        <dbReference type="EMBL" id="UYV20605.1"/>
    </source>
</evidence>
<dbReference type="Gene3D" id="1.10.287.1120">
    <property type="entry name" value="Bipartite methylase S protein"/>
    <property type="match status" value="1"/>
</dbReference>
<dbReference type="GO" id="GO:0016787">
    <property type="term" value="F:hydrolase activity"/>
    <property type="evidence" value="ECO:0007669"/>
    <property type="project" value="UniProtKB-KW"/>
</dbReference>
<feature type="domain" description="Type I restriction modification DNA specificity" evidence="5">
    <location>
        <begin position="258"/>
        <end position="423"/>
    </location>
</feature>
<keyword evidence="6" id="KW-0378">Hydrolase</keyword>
<dbReference type="InterPro" id="IPR000055">
    <property type="entry name" value="Restrct_endonuc_typeI_TRD"/>
</dbReference>
<dbReference type="EMBL" id="CP080627">
    <property type="protein sequence ID" value="UYV20605.1"/>
    <property type="molecule type" value="Genomic_DNA"/>
</dbReference>
<dbReference type="GO" id="GO:0004519">
    <property type="term" value="F:endonuclease activity"/>
    <property type="evidence" value="ECO:0007669"/>
    <property type="project" value="UniProtKB-KW"/>
</dbReference>
<dbReference type="PANTHER" id="PTHR43140">
    <property type="entry name" value="TYPE-1 RESTRICTION ENZYME ECOKI SPECIFICITY PROTEIN"/>
    <property type="match status" value="1"/>
</dbReference>
<dbReference type="SUPFAM" id="SSF116734">
    <property type="entry name" value="DNA methylase specificity domain"/>
    <property type="match status" value="2"/>
</dbReference>
<evidence type="ECO:0000313" key="7">
    <source>
        <dbReference type="Proteomes" id="UP001163082"/>
    </source>
</evidence>
<dbReference type="InterPro" id="IPR051212">
    <property type="entry name" value="Type-I_RE_S_subunit"/>
</dbReference>
<evidence type="ECO:0000256" key="1">
    <source>
        <dbReference type="ARBA" id="ARBA00010923"/>
    </source>
</evidence>
<accession>A0ABY6JUI6</accession>
<name>A0ABY6JUI6_9GAMM</name>
<dbReference type="EC" id="3.1.21.-" evidence="6"/>
<keyword evidence="6" id="KW-0540">Nuclease</keyword>
<evidence type="ECO:0000256" key="4">
    <source>
        <dbReference type="SAM" id="MobiDB-lite"/>
    </source>
</evidence>
<organism evidence="6 7">
    <name type="scientific">Halomonas qaidamensis</name>
    <dbReference type="NCBI Taxonomy" id="2866211"/>
    <lineage>
        <taxon>Bacteria</taxon>
        <taxon>Pseudomonadati</taxon>
        <taxon>Pseudomonadota</taxon>
        <taxon>Gammaproteobacteria</taxon>
        <taxon>Oceanospirillales</taxon>
        <taxon>Halomonadaceae</taxon>
        <taxon>Halomonas</taxon>
    </lineage>
</organism>
<feature type="domain" description="Type I restriction modification DNA specificity" evidence="5">
    <location>
        <begin position="46"/>
        <end position="186"/>
    </location>
</feature>
<dbReference type="Gene3D" id="3.90.220.20">
    <property type="entry name" value="DNA methylase specificity domains"/>
    <property type="match status" value="3"/>
</dbReference>
<reference evidence="6 7" key="1">
    <citation type="journal article" date="2022" name="Antonie Van Leeuwenhoek">
        <title>Whole genome sequencing of the halophilic Halomonas qaidamensis XH36, a novel species strain with high ectoine production.</title>
        <authorList>
            <person name="Zhang T."/>
            <person name="Cui T."/>
            <person name="Cao Y."/>
            <person name="Li Y."/>
            <person name="Li F."/>
            <person name="Zhu D."/>
            <person name="Xing J."/>
        </authorList>
    </citation>
    <scope>NUCLEOTIDE SEQUENCE [LARGE SCALE GENOMIC DNA]</scope>
    <source>
        <strain evidence="6 7">XH36</strain>
    </source>
</reference>
<feature type="compositionally biased region" description="Basic and acidic residues" evidence="4">
    <location>
        <begin position="10"/>
        <end position="23"/>
    </location>
</feature>
<feature type="region of interest" description="Disordered" evidence="4">
    <location>
        <begin position="1"/>
        <end position="29"/>
    </location>
</feature>
<dbReference type="CDD" id="cd17266">
    <property type="entry name" value="RMtype1_S_Sau1132ORF3780P-TRD2-CR2_like"/>
    <property type="match status" value="1"/>
</dbReference>
<dbReference type="Proteomes" id="UP001163082">
    <property type="component" value="Chromosome"/>
</dbReference>
<evidence type="ECO:0000256" key="2">
    <source>
        <dbReference type="ARBA" id="ARBA00022747"/>
    </source>
</evidence>
<evidence type="ECO:0000256" key="3">
    <source>
        <dbReference type="ARBA" id="ARBA00023125"/>
    </source>
</evidence>
<dbReference type="Pfam" id="PF01420">
    <property type="entry name" value="Methylase_S"/>
    <property type="match status" value="2"/>
</dbReference>
<dbReference type="InterPro" id="IPR044946">
    <property type="entry name" value="Restrct_endonuc_typeI_TRD_sf"/>
</dbReference>
<keyword evidence="3" id="KW-0238">DNA-binding</keyword>
<dbReference type="RefSeq" id="WP_264431281.1">
    <property type="nucleotide sequence ID" value="NZ_CP080627.1"/>
</dbReference>
<protein>
    <submittedName>
        <fullName evidence="6">Restriction endonuclease subunit S</fullName>
        <ecNumber evidence="6">3.1.21.-</ecNumber>
    </submittedName>
</protein>
<keyword evidence="2" id="KW-0680">Restriction system</keyword>
<comment type="similarity">
    <text evidence="1">Belongs to the type-I restriction system S methylase family.</text>
</comment>
<sequence length="465" mass="51522">MTNLSGANLNKREATGPKSEGRDIPSTFPQYPEYKDSGIEWLGEVPVLWEVVKLKRLCHMQSGDFISPSDIEEDGEYPVYGGNGHRGFTPSYTHNGLYPLVGRQGALCGNVNYAKGKFWASEHAVVASPDDDVSPVWLGELLRAMDLNQYSITAAQPGLAVEKIKNLFTPKPPLSEQSQIAAFLGHETARIDALVEEQQRLIALLKEKRQAVISHAVTKGLDPDVPMKDSGVEWLGEVPEHWAVGPLRWYATIQGGIAKGKSYDAETPTVELPYLRVANVQDGYVDLSTVKTVEVAVSEVDRYRLQEGDVLMNEGGDNDKLGRGTVWKGEITDCLHQNHVFAIRPNHYLLPQWLSMFTRSNTARAYFYLYSKQSTNLASISSSSVMSCPLPLPPVQEQRQVLDFLAIEAARLDDLMQESIETINLLQERRSALISAAVTGKIDVRGWQPPEDSVLTGEASRMEVV</sequence>
<proteinExistence type="inferred from homology"/>
<dbReference type="CDD" id="cd17253">
    <property type="entry name" value="RMtype1_S_Eco933I-TRD2-CR2_like"/>
    <property type="match status" value="1"/>
</dbReference>
<gene>
    <name evidence="6" type="ORF">K1Y77_08160</name>
</gene>